<dbReference type="OrthoDB" id="5124088at2"/>
<sequence>MGALATTAKNNELTTMNTMGDIHALIRGRRAQIESVMSGVLTPERLYSLLQSAVSHEPKLLQCTPESIVACCMKCAVLGLEPSNVDGLGKAYILPYGNKNYQTGQVEATFILGYKGMIELARRSGEIKSLNVTPVFEDDGIKLFMDEAGQPYIKAGEVNPLANHTPDKLMFVFLNAEFTNGGHYRTYMTRAEIDAAKKRSSAGDRGPWKTDYVAMARKTVVRRAFPYLPVSTEAQSAAVEDETTPHFDFLDRNTTPVGEPSDVMQEATA</sequence>
<gene>
    <name evidence="1" type="ORF">D2E22_1949</name>
</gene>
<reference evidence="1 2" key="1">
    <citation type="submission" date="2018-09" db="EMBL/GenBank/DDBJ databases">
        <title>Characterization of the phylogenetic diversity of five novel species belonging to the genus Bifidobacterium.</title>
        <authorList>
            <person name="Lugli G.A."/>
            <person name="Duranti S."/>
            <person name="Milani C."/>
        </authorList>
    </citation>
    <scope>NUCLEOTIDE SEQUENCE [LARGE SCALE GENOMIC DNA]</scope>
    <source>
        <strain evidence="1 2">2020B</strain>
    </source>
</reference>
<protein>
    <submittedName>
        <fullName evidence="1">DNA-binding, phage related protein</fullName>
    </submittedName>
</protein>
<dbReference type="AlphaFoldDB" id="A0A430F4H1"/>
<dbReference type="Pfam" id="PF03837">
    <property type="entry name" value="RecT"/>
    <property type="match status" value="1"/>
</dbReference>
<dbReference type="RefSeq" id="WP_126032909.1">
    <property type="nucleotide sequence ID" value="NZ_QXGI01000012.1"/>
</dbReference>
<dbReference type="Proteomes" id="UP000288052">
    <property type="component" value="Unassembled WGS sequence"/>
</dbReference>
<keyword evidence="1" id="KW-0238">DNA-binding</keyword>
<dbReference type="GO" id="GO:0006259">
    <property type="term" value="P:DNA metabolic process"/>
    <property type="evidence" value="ECO:0007669"/>
    <property type="project" value="InterPro"/>
</dbReference>
<keyword evidence="2" id="KW-1185">Reference proteome</keyword>
<dbReference type="EMBL" id="QXGI01000012">
    <property type="protein sequence ID" value="RSX44663.1"/>
    <property type="molecule type" value="Genomic_DNA"/>
</dbReference>
<evidence type="ECO:0000313" key="2">
    <source>
        <dbReference type="Proteomes" id="UP000288052"/>
    </source>
</evidence>
<dbReference type="NCBIfam" id="TIGR00616">
    <property type="entry name" value="rect"/>
    <property type="match status" value="1"/>
</dbReference>
<name>A0A430F4H1_9BIFI</name>
<evidence type="ECO:0000313" key="1">
    <source>
        <dbReference type="EMBL" id="RSX44663.1"/>
    </source>
</evidence>
<dbReference type="GO" id="GO:0003677">
    <property type="term" value="F:DNA binding"/>
    <property type="evidence" value="ECO:0007669"/>
    <property type="project" value="UniProtKB-KW"/>
</dbReference>
<organism evidence="1 2">
    <name type="scientific">Bifidobacterium castoris</name>
    <dbReference type="NCBI Taxonomy" id="2306972"/>
    <lineage>
        <taxon>Bacteria</taxon>
        <taxon>Bacillati</taxon>
        <taxon>Actinomycetota</taxon>
        <taxon>Actinomycetes</taxon>
        <taxon>Bifidobacteriales</taxon>
        <taxon>Bifidobacteriaceae</taxon>
        <taxon>Bifidobacterium</taxon>
    </lineage>
</organism>
<dbReference type="InterPro" id="IPR004590">
    <property type="entry name" value="ssDNA_annealing_RecT"/>
</dbReference>
<comment type="caution">
    <text evidence="1">The sequence shown here is derived from an EMBL/GenBank/DDBJ whole genome shotgun (WGS) entry which is preliminary data.</text>
</comment>
<dbReference type="InterPro" id="IPR018330">
    <property type="entry name" value="RecT_fam"/>
</dbReference>
<proteinExistence type="predicted"/>
<accession>A0A430F4H1</accession>